<evidence type="ECO:0000256" key="7">
    <source>
        <dbReference type="ARBA" id="ARBA00023235"/>
    </source>
</evidence>
<dbReference type="SUPFAM" id="SSF52540">
    <property type="entry name" value="P-loop containing nucleoside triphosphate hydrolases"/>
    <property type="match status" value="1"/>
</dbReference>
<evidence type="ECO:0000313" key="17">
    <source>
        <dbReference type="Proteomes" id="UP000271937"/>
    </source>
</evidence>
<dbReference type="GO" id="GO:0005524">
    <property type="term" value="F:ATP binding"/>
    <property type="evidence" value="ECO:0007669"/>
    <property type="project" value="UniProtKB-UniRule"/>
</dbReference>
<keyword evidence="6" id="KW-0238">DNA-binding</keyword>
<organism evidence="16 17">
    <name type="scientific">Flavobacterium macacae</name>
    <dbReference type="NCBI Taxonomy" id="2488993"/>
    <lineage>
        <taxon>Bacteria</taxon>
        <taxon>Pseudomonadati</taxon>
        <taxon>Bacteroidota</taxon>
        <taxon>Flavobacteriia</taxon>
        <taxon>Flavobacteriales</taxon>
        <taxon>Flavobacteriaceae</taxon>
        <taxon>Flavobacterium</taxon>
    </lineage>
</organism>
<feature type="domain" description="UvrD-like helicase C-terminal" evidence="15">
    <location>
        <begin position="292"/>
        <end position="573"/>
    </location>
</feature>
<keyword evidence="2 12" id="KW-0547">Nucleotide-binding</keyword>
<evidence type="ECO:0000256" key="13">
    <source>
        <dbReference type="SAM" id="MobiDB-lite"/>
    </source>
</evidence>
<dbReference type="Gene3D" id="1.10.486.10">
    <property type="entry name" value="PCRA, domain 4"/>
    <property type="match status" value="1"/>
</dbReference>
<dbReference type="InterPro" id="IPR013986">
    <property type="entry name" value="DExx_box_DNA_helicase_dom_sf"/>
</dbReference>
<keyword evidence="3 12" id="KW-0378">Hydrolase</keyword>
<feature type="region of interest" description="Disordered" evidence="13">
    <location>
        <begin position="680"/>
        <end position="726"/>
    </location>
</feature>
<dbReference type="Pfam" id="PF21196">
    <property type="entry name" value="PcrA_UvrD_tudor"/>
    <property type="match status" value="1"/>
</dbReference>
<evidence type="ECO:0000256" key="4">
    <source>
        <dbReference type="ARBA" id="ARBA00022806"/>
    </source>
</evidence>
<evidence type="ECO:0000259" key="14">
    <source>
        <dbReference type="PROSITE" id="PS51198"/>
    </source>
</evidence>
<evidence type="ECO:0000256" key="10">
    <source>
        <dbReference type="ARBA" id="ARBA00034923"/>
    </source>
</evidence>
<feature type="domain" description="UvrD-like helicase ATP-binding" evidence="14">
    <location>
        <begin position="6"/>
        <end position="291"/>
    </location>
</feature>
<dbReference type="Pfam" id="PF00580">
    <property type="entry name" value="UvrD-helicase"/>
    <property type="match status" value="1"/>
</dbReference>
<protein>
    <recommendedName>
        <fullName evidence="9">DNA 3'-5' helicase</fullName>
        <ecNumber evidence="9">5.6.2.4</ecNumber>
    </recommendedName>
    <alternativeName>
        <fullName evidence="10">DNA 3'-5' helicase II</fullName>
    </alternativeName>
</protein>
<comment type="similarity">
    <text evidence="1">Belongs to the helicase family. UvrD subfamily.</text>
</comment>
<dbReference type="AlphaFoldDB" id="A0A3P3WEH3"/>
<keyword evidence="5 12" id="KW-0067">ATP-binding</keyword>
<dbReference type="EC" id="5.6.2.4" evidence="9"/>
<comment type="catalytic activity">
    <reaction evidence="8">
        <text>Couples ATP hydrolysis with the unwinding of duplex DNA by translocating in the 3'-5' direction.</text>
        <dbReference type="EC" id="5.6.2.4"/>
    </reaction>
</comment>
<dbReference type="GO" id="GO:0016887">
    <property type="term" value="F:ATP hydrolysis activity"/>
    <property type="evidence" value="ECO:0007669"/>
    <property type="project" value="RHEA"/>
</dbReference>
<sequence>MQQYISQLNEAQQQPVLQKDGPMIIIAGAGSGKTRVLTIRIAYLMHQGVDAFNILSLTFTNKAAREMKKRISDIVGSNEAKNLWMGTFHSVFARILRSEADKLGYPSNFSIYDSQDSLRLIGSIIKEMQLDRDIYKPKQILGRISSYKNSLITVKAYFNNPELQEQDAMSKKPRMGEIYQAYVERCFKAGAMDFDDLLLKTNELLNVFPDVLAKYQNRFRYILVDEYQDTNHSQYLIVRALSDKFQNICVVGDDAQSIYAFRGANINNILNFQKDYAGVQTYRLEQNYRSTKNIVEAANSIIDKNKTKLDKIVWTANDDGPKIKIHRSLTDGEEGRFVAGEIFEKKMQNQMANGNFAILYRTNAQSRAMEDALRKRDIPYRIYGGLSFYQRKEIKDVLSYLRLVINPKDEEALIRVINYPARGIGDTTLEKLTIAANHYKRSIFEVMQNIDKIDLKLNAGTRGRISDFVTMIRSFQVIDQNQDAFYLAEHVTKKTGLIQEMRKDGTPEGIAKLENIEELLNGIKDFIEGQREIDGARGALSEFMEDVALATDLDKDTGDDDRVALMTIHLAKGLEFPYVFVVGMEEDLFPSAMSMSTRSELEEERRLFYVALTRAEHQAYLTYAQSRYRWGKLTDSEPSRFIEEISGQFLEYLTPNEGSYRYKPMMDIDVFGDVDKSKLRLNKPQTGTPPKKYGEDPESSTNVRRLKPVSSNGSSSVSSSNLPDSKLNVGNMVMHERFGRGEVLNIEGVGADKKAEIKFDVGGIKKLLLRFARLDVLS</sequence>
<reference evidence="16 17" key="1">
    <citation type="submission" date="2018-11" db="EMBL/GenBank/DDBJ databases">
        <title>Flavobacterium sp. nov., YIM 102600 draft genome.</title>
        <authorList>
            <person name="Li G."/>
            <person name="Jiang Y."/>
        </authorList>
    </citation>
    <scope>NUCLEOTIDE SEQUENCE [LARGE SCALE GENOMIC DNA]</scope>
    <source>
        <strain evidence="16 17">YIM 102600</strain>
    </source>
</reference>
<dbReference type="GO" id="GO:0003677">
    <property type="term" value="F:DNA binding"/>
    <property type="evidence" value="ECO:0007669"/>
    <property type="project" value="UniProtKB-KW"/>
</dbReference>
<dbReference type="CDD" id="cd17932">
    <property type="entry name" value="DEXQc_UvrD"/>
    <property type="match status" value="1"/>
</dbReference>
<dbReference type="Proteomes" id="UP000271937">
    <property type="component" value="Unassembled WGS sequence"/>
</dbReference>
<dbReference type="EMBL" id="RQVR01000003">
    <property type="protein sequence ID" value="RRJ93545.1"/>
    <property type="molecule type" value="Genomic_DNA"/>
</dbReference>
<evidence type="ECO:0000256" key="2">
    <source>
        <dbReference type="ARBA" id="ARBA00022741"/>
    </source>
</evidence>
<dbReference type="PANTHER" id="PTHR11070:SF2">
    <property type="entry name" value="ATP-DEPENDENT DNA HELICASE SRS2"/>
    <property type="match status" value="1"/>
</dbReference>
<dbReference type="InterPro" id="IPR027417">
    <property type="entry name" value="P-loop_NTPase"/>
</dbReference>
<evidence type="ECO:0000256" key="12">
    <source>
        <dbReference type="PROSITE-ProRule" id="PRU00560"/>
    </source>
</evidence>
<dbReference type="InterPro" id="IPR014017">
    <property type="entry name" value="DNA_helicase_UvrD-like_C"/>
</dbReference>
<evidence type="ECO:0000256" key="11">
    <source>
        <dbReference type="ARBA" id="ARBA00048988"/>
    </source>
</evidence>
<feature type="compositionally biased region" description="Low complexity" evidence="13">
    <location>
        <begin position="709"/>
        <end position="721"/>
    </location>
</feature>
<proteinExistence type="inferred from homology"/>
<dbReference type="RefSeq" id="WP_125011862.1">
    <property type="nucleotide sequence ID" value="NZ_RQVR01000003.1"/>
</dbReference>
<dbReference type="PROSITE" id="PS51217">
    <property type="entry name" value="UVRD_HELICASE_CTER"/>
    <property type="match status" value="1"/>
</dbReference>
<evidence type="ECO:0000256" key="9">
    <source>
        <dbReference type="ARBA" id="ARBA00034808"/>
    </source>
</evidence>
<keyword evidence="4 12" id="KW-0347">Helicase</keyword>
<dbReference type="GO" id="GO:0043138">
    <property type="term" value="F:3'-5' DNA helicase activity"/>
    <property type="evidence" value="ECO:0007669"/>
    <property type="project" value="UniProtKB-EC"/>
</dbReference>
<gene>
    <name evidence="16" type="ORF">EG849_04335</name>
</gene>
<dbReference type="Gene3D" id="1.10.10.160">
    <property type="match status" value="1"/>
</dbReference>
<accession>A0A3P3WEH3</accession>
<dbReference type="GO" id="GO:0005829">
    <property type="term" value="C:cytosol"/>
    <property type="evidence" value="ECO:0007669"/>
    <property type="project" value="TreeGrafter"/>
</dbReference>
<dbReference type="OrthoDB" id="9810135at2"/>
<dbReference type="CDD" id="cd18807">
    <property type="entry name" value="SF1_C_UvrD"/>
    <property type="match status" value="1"/>
</dbReference>
<evidence type="ECO:0000313" key="16">
    <source>
        <dbReference type="EMBL" id="RRJ93545.1"/>
    </source>
</evidence>
<dbReference type="Pfam" id="PF13361">
    <property type="entry name" value="UvrD_C"/>
    <property type="match status" value="1"/>
</dbReference>
<evidence type="ECO:0000256" key="5">
    <source>
        <dbReference type="ARBA" id="ARBA00022840"/>
    </source>
</evidence>
<dbReference type="InterPro" id="IPR000212">
    <property type="entry name" value="DNA_helicase_UvrD/REP"/>
</dbReference>
<comment type="caution">
    <text evidence="16">The sequence shown here is derived from an EMBL/GenBank/DDBJ whole genome shotgun (WGS) entry which is preliminary data.</text>
</comment>
<dbReference type="InterPro" id="IPR014016">
    <property type="entry name" value="UvrD-like_ATP-bd"/>
</dbReference>
<dbReference type="GO" id="GO:0033202">
    <property type="term" value="C:DNA helicase complex"/>
    <property type="evidence" value="ECO:0007669"/>
    <property type="project" value="TreeGrafter"/>
</dbReference>
<evidence type="ECO:0000256" key="8">
    <source>
        <dbReference type="ARBA" id="ARBA00034617"/>
    </source>
</evidence>
<dbReference type="Gene3D" id="3.40.50.300">
    <property type="entry name" value="P-loop containing nucleotide triphosphate hydrolases"/>
    <property type="match status" value="2"/>
</dbReference>
<keyword evidence="7" id="KW-0413">Isomerase</keyword>
<keyword evidence="17" id="KW-1185">Reference proteome</keyword>
<dbReference type="PROSITE" id="PS51198">
    <property type="entry name" value="UVRD_HELICASE_ATP_BIND"/>
    <property type="match status" value="1"/>
</dbReference>
<evidence type="ECO:0000259" key="15">
    <source>
        <dbReference type="PROSITE" id="PS51217"/>
    </source>
</evidence>
<evidence type="ECO:0000256" key="1">
    <source>
        <dbReference type="ARBA" id="ARBA00009922"/>
    </source>
</evidence>
<comment type="catalytic activity">
    <reaction evidence="11">
        <text>ATP + H2O = ADP + phosphate + H(+)</text>
        <dbReference type="Rhea" id="RHEA:13065"/>
        <dbReference type="ChEBI" id="CHEBI:15377"/>
        <dbReference type="ChEBI" id="CHEBI:15378"/>
        <dbReference type="ChEBI" id="CHEBI:30616"/>
        <dbReference type="ChEBI" id="CHEBI:43474"/>
        <dbReference type="ChEBI" id="CHEBI:456216"/>
        <dbReference type="EC" id="5.6.2.4"/>
    </reaction>
</comment>
<dbReference type="PANTHER" id="PTHR11070">
    <property type="entry name" value="UVRD / RECB / PCRA DNA HELICASE FAMILY MEMBER"/>
    <property type="match status" value="1"/>
</dbReference>
<evidence type="ECO:0000256" key="6">
    <source>
        <dbReference type="ARBA" id="ARBA00023125"/>
    </source>
</evidence>
<feature type="binding site" evidence="12">
    <location>
        <begin position="27"/>
        <end position="34"/>
    </location>
    <ligand>
        <name>ATP</name>
        <dbReference type="ChEBI" id="CHEBI:30616"/>
    </ligand>
</feature>
<name>A0A3P3WEH3_9FLAO</name>
<evidence type="ECO:0000256" key="3">
    <source>
        <dbReference type="ARBA" id="ARBA00022801"/>
    </source>
</evidence>
<dbReference type="GO" id="GO:0000725">
    <property type="term" value="P:recombinational repair"/>
    <property type="evidence" value="ECO:0007669"/>
    <property type="project" value="TreeGrafter"/>
</dbReference>